<evidence type="ECO:0000313" key="1">
    <source>
        <dbReference type="EMBL" id="RXI09433.1"/>
    </source>
</evidence>
<evidence type="ECO:0000313" key="2">
    <source>
        <dbReference type="Proteomes" id="UP000290289"/>
    </source>
</evidence>
<comment type="caution">
    <text evidence="1">The sequence shown here is derived from an EMBL/GenBank/DDBJ whole genome shotgun (WGS) entry which is preliminary data.</text>
</comment>
<accession>A0A498KWY5</accession>
<dbReference type="AlphaFoldDB" id="A0A498KWY5"/>
<dbReference type="Proteomes" id="UP000290289">
    <property type="component" value="Chromosome 1"/>
</dbReference>
<proteinExistence type="predicted"/>
<sequence>MFVRRNNQCITQRISKYIQTSLTVGSLKLVSYNAYPIKTIDSLILGIELVHCIHLVSHPGLNSTVLRYCPLWAPTTPSRFVSRNSHENFLLGHPLWDCSRVNSLNFGVPMEPEASELPKGLVLGRDGNIHIKLTGSTPLDDVGYYI</sequence>
<reference evidence="1 2" key="1">
    <citation type="submission" date="2018-10" db="EMBL/GenBank/DDBJ databases">
        <title>A high-quality apple genome assembly.</title>
        <authorList>
            <person name="Hu J."/>
        </authorList>
    </citation>
    <scope>NUCLEOTIDE SEQUENCE [LARGE SCALE GENOMIC DNA]</scope>
    <source>
        <strain evidence="2">cv. HFTH1</strain>
        <tissue evidence="1">Young leaf</tissue>
    </source>
</reference>
<keyword evidence="2" id="KW-1185">Reference proteome</keyword>
<organism evidence="1 2">
    <name type="scientific">Malus domestica</name>
    <name type="common">Apple</name>
    <name type="synonym">Pyrus malus</name>
    <dbReference type="NCBI Taxonomy" id="3750"/>
    <lineage>
        <taxon>Eukaryota</taxon>
        <taxon>Viridiplantae</taxon>
        <taxon>Streptophyta</taxon>
        <taxon>Embryophyta</taxon>
        <taxon>Tracheophyta</taxon>
        <taxon>Spermatophyta</taxon>
        <taxon>Magnoliopsida</taxon>
        <taxon>eudicotyledons</taxon>
        <taxon>Gunneridae</taxon>
        <taxon>Pentapetalae</taxon>
        <taxon>rosids</taxon>
        <taxon>fabids</taxon>
        <taxon>Rosales</taxon>
        <taxon>Rosaceae</taxon>
        <taxon>Amygdaloideae</taxon>
        <taxon>Maleae</taxon>
        <taxon>Malus</taxon>
    </lineage>
</organism>
<gene>
    <name evidence="1" type="ORF">DVH24_034050</name>
</gene>
<protein>
    <submittedName>
        <fullName evidence="1">Uncharacterized protein</fullName>
    </submittedName>
</protein>
<dbReference type="EMBL" id="RDQH01000327">
    <property type="protein sequence ID" value="RXI09433.1"/>
    <property type="molecule type" value="Genomic_DNA"/>
</dbReference>
<name>A0A498KWY5_MALDO</name>